<dbReference type="AlphaFoldDB" id="A0A0C9YN26"/>
<reference evidence="2" key="2">
    <citation type="submission" date="2015-01" db="EMBL/GenBank/DDBJ databases">
        <title>Evolutionary Origins and Diversification of the Mycorrhizal Mutualists.</title>
        <authorList>
            <consortium name="DOE Joint Genome Institute"/>
            <consortium name="Mycorrhizal Genomics Consortium"/>
            <person name="Kohler A."/>
            <person name="Kuo A."/>
            <person name="Nagy L.G."/>
            <person name="Floudas D."/>
            <person name="Copeland A."/>
            <person name="Barry K.W."/>
            <person name="Cichocki N."/>
            <person name="Veneault-Fourrey C."/>
            <person name="LaButti K."/>
            <person name="Lindquist E.A."/>
            <person name="Lipzen A."/>
            <person name="Lundell T."/>
            <person name="Morin E."/>
            <person name="Murat C."/>
            <person name="Riley R."/>
            <person name="Ohm R."/>
            <person name="Sun H."/>
            <person name="Tunlid A."/>
            <person name="Henrissat B."/>
            <person name="Grigoriev I.V."/>
            <person name="Hibbett D.S."/>
            <person name="Martin F."/>
        </authorList>
    </citation>
    <scope>NUCLEOTIDE SEQUENCE [LARGE SCALE GENOMIC DNA]</scope>
    <source>
        <strain evidence="2">441</strain>
    </source>
</reference>
<sequence>MFQNWRVVIPSLVEIFLHYLTRTMGKSISTPPSTMSRCVQACETKTSVVLCLYFDHFCSIPVCSCKCASLP</sequence>
<evidence type="ECO:0000313" key="1">
    <source>
        <dbReference type="EMBL" id="KIK11677.1"/>
    </source>
</evidence>
<name>A0A0C9YN26_9AGAM</name>
<organism evidence="1 2">
    <name type="scientific">Pisolithus microcarpus 441</name>
    <dbReference type="NCBI Taxonomy" id="765257"/>
    <lineage>
        <taxon>Eukaryota</taxon>
        <taxon>Fungi</taxon>
        <taxon>Dikarya</taxon>
        <taxon>Basidiomycota</taxon>
        <taxon>Agaricomycotina</taxon>
        <taxon>Agaricomycetes</taxon>
        <taxon>Agaricomycetidae</taxon>
        <taxon>Boletales</taxon>
        <taxon>Sclerodermatineae</taxon>
        <taxon>Pisolithaceae</taxon>
        <taxon>Pisolithus</taxon>
    </lineage>
</organism>
<dbReference type="EMBL" id="KN834173">
    <property type="protein sequence ID" value="KIK11677.1"/>
    <property type="molecule type" value="Genomic_DNA"/>
</dbReference>
<dbReference type="HOGENOM" id="CLU_191666_1_1_1"/>
<evidence type="ECO:0000313" key="2">
    <source>
        <dbReference type="Proteomes" id="UP000054018"/>
    </source>
</evidence>
<feature type="non-terminal residue" evidence="1">
    <location>
        <position position="71"/>
    </location>
</feature>
<proteinExistence type="predicted"/>
<dbReference type="OrthoDB" id="2691413at2759"/>
<dbReference type="Proteomes" id="UP000054018">
    <property type="component" value="Unassembled WGS sequence"/>
</dbReference>
<reference evidence="1 2" key="1">
    <citation type="submission" date="2014-04" db="EMBL/GenBank/DDBJ databases">
        <authorList>
            <consortium name="DOE Joint Genome Institute"/>
            <person name="Kuo A."/>
            <person name="Kohler A."/>
            <person name="Costa M.D."/>
            <person name="Nagy L.G."/>
            <person name="Floudas D."/>
            <person name="Copeland A."/>
            <person name="Barry K.W."/>
            <person name="Cichocki N."/>
            <person name="Veneault-Fourrey C."/>
            <person name="LaButti K."/>
            <person name="Lindquist E.A."/>
            <person name="Lipzen A."/>
            <person name="Lundell T."/>
            <person name="Morin E."/>
            <person name="Murat C."/>
            <person name="Sun H."/>
            <person name="Tunlid A."/>
            <person name="Henrissat B."/>
            <person name="Grigoriev I.V."/>
            <person name="Hibbett D.S."/>
            <person name="Martin F."/>
            <person name="Nordberg H.P."/>
            <person name="Cantor M.N."/>
            <person name="Hua S.X."/>
        </authorList>
    </citation>
    <scope>NUCLEOTIDE SEQUENCE [LARGE SCALE GENOMIC DNA]</scope>
    <source>
        <strain evidence="1 2">441</strain>
    </source>
</reference>
<accession>A0A0C9YN26</accession>
<protein>
    <submittedName>
        <fullName evidence="1">Uncharacterized protein</fullName>
    </submittedName>
</protein>
<dbReference type="STRING" id="765257.A0A0C9YN26"/>
<gene>
    <name evidence="1" type="ORF">PISMIDRAFT_34298</name>
</gene>
<keyword evidence="2" id="KW-1185">Reference proteome</keyword>